<sequence>MDELDRKRDQLGHQPSWIERTTISAIHGAGPVQLVDGRAGLNARPARPSAKLDQSSSADGLARSNTRPAQPSAELERSCYSRPVRKAPLPILYQTRSCFVSIGGTVGTLRFKKPQELFFSNNIRIDRIKRQRLAEHLELPMPYEEFECSSESTSFRKFSFYKIVKTPKPEKDLKGPRTLQRAHLRFYEESSPVVTTVYHLLPRRR</sequence>
<gene>
    <name evidence="2" type="ORF">F2Q69_00022644</name>
</gene>
<name>A0A8S9QCJ3_BRACR</name>
<organism evidence="2 3">
    <name type="scientific">Brassica cretica</name>
    <name type="common">Mustard</name>
    <dbReference type="NCBI Taxonomy" id="69181"/>
    <lineage>
        <taxon>Eukaryota</taxon>
        <taxon>Viridiplantae</taxon>
        <taxon>Streptophyta</taxon>
        <taxon>Embryophyta</taxon>
        <taxon>Tracheophyta</taxon>
        <taxon>Spermatophyta</taxon>
        <taxon>Magnoliopsida</taxon>
        <taxon>eudicotyledons</taxon>
        <taxon>Gunneridae</taxon>
        <taxon>Pentapetalae</taxon>
        <taxon>rosids</taxon>
        <taxon>malvids</taxon>
        <taxon>Brassicales</taxon>
        <taxon>Brassicaceae</taxon>
        <taxon>Brassiceae</taxon>
        <taxon>Brassica</taxon>
    </lineage>
</organism>
<feature type="region of interest" description="Disordered" evidence="1">
    <location>
        <begin position="36"/>
        <end position="78"/>
    </location>
</feature>
<dbReference type="AlphaFoldDB" id="A0A8S9QCJ3"/>
<evidence type="ECO:0000256" key="1">
    <source>
        <dbReference type="SAM" id="MobiDB-lite"/>
    </source>
</evidence>
<evidence type="ECO:0000313" key="3">
    <source>
        <dbReference type="Proteomes" id="UP000712600"/>
    </source>
</evidence>
<feature type="compositionally biased region" description="Polar residues" evidence="1">
    <location>
        <begin position="52"/>
        <end position="69"/>
    </location>
</feature>
<protein>
    <submittedName>
        <fullName evidence="2">Uncharacterized protein</fullName>
    </submittedName>
</protein>
<accession>A0A8S9QCJ3</accession>
<reference evidence="2" key="1">
    <citation type="submission" date="2019-12" db="EMBL/GenBank/DDBJ databases">
        <title>Genome sequencing and annotation of Brassica cretica.</title>
        <authorList>
            <person name="Studholme D.J."/>
            <person name="Sarris P."/>
        </authorList>
    </citation>
    <scope>NUCLEOTIDE SEQUENCE</scope>
    <source>
        <strain evidence="2">PFS-109/04</strain>
        <tissue evidence="2">Leaf</tissue>
    </source>
</reference>
<proteinExistence type="predicted"/>
<comment type="caution">
    <text evidence="2">The sequence shown here is derived from an EMBL/GenBank/DDBJ whole genome shotgun (WGS) entry which is preliminary data.</text>
</comment>
<dbReference type="EMBL" id="QGKX02001290">
    <property type="protein sequence ID" value="KAF3541485.1"/>
    <property type="molecule type" value="Genomic_DNA"/>
</dbReference>
<dbReference type="Proteomes" id="UP000712600">
    <property type="component" value="Unassembled WGS sequence"/>
</dbReference>
<evidence type="ECO:0000313" key="2">
    <source>
        <dbReference type="EMBL" id="KAF3541485.1"/>
    </source>
</evidence>